<dbReference type="OrthoDB" id="4248066at2"/>
<dbReference type="Proteomes" id="UP000249341">
    <property type="component" value="Unassembled WGS sequence"/>
</dbReference>
<reference evidence="2 3" key="1">
    <citation type="submission" date="2018-06" db="EMBL/GenBank/DDBJ databases">
        <title>Genomic Encyclopedia of Type Strains, Phase III (KMG-III): the genomes of soil and plant-associated and newly described type strains.</title>
        <authorList>
            <person name="Whitman W."/>
        </authorList>
    </citation>
    <scope>NUCLEOTIDE SEQUENCE [LARGE SCALE GENOMIC DNA]</scope>
    <source>
        <strain evidence="2 3">CGMCC 4.7090</strain>
    </source>
</reference>
<dbReference type="InterPro" id="IPR016040">
    <property type="entry name" value="NAD(P)-bd_dom"/>
</dbReference>
<dbReference type="RefSeq" id="WP_111654993.1">
    <property type="nucleotide sequence ID" value="NZ_JACHWI010000001.1"/>
</dbReference>
<proteinExistence type="predicted"/>
<evidence type="ECO:0000259" key="1">
    <source>
        <dbReference type="Pfam" id="PF13460"/>
    </source>
</evidence>
<evidence type="ECO:0000313" key="2">
    <source>
        <dbReference type="EMBL" id="RAK25874.1"/>
    </source>
</evidence>
<dbReference type="Pfam" id="PF13460">
    <property type="entry name" value="NAD_binding_10"/>
    <property type="match status" value="1"/>
</dbReference>
<protein>
    <submittedName>
        <fullName evidence="2">Putative NAD(P)-binding protein</fullName>
    </submittedName>
</protein>
<name>A0A327YWP4_9ACTN</name>
<dbReference type="PANTHER" id="PTHR15020:SF50">
    <property type="entry name" value="UPF0659 PROTEIN YMR090W"/>
    <property type="match status" value="1"/>
</dbReference>
<organism evidence="2 3">
    <name type="scientific">Actinoplanes lutulentus</name>
    <dbReference type="NCBI Taxonomy" id="1287878"/>
    <lineage>
        <taxon>Bacteria</taxon>
        <taxon>Bacillati</taxon>
        <taxon>Actinomycetota</taxon>
        <taxon>Actinomycetes</taxon>
        <taxon>Micromonosporales</taxon>
        <taxon>Micromonosporaceae</taxon>
        <taxon>Actinoplanes</taxon>
    </lineage>
</organism>
<dbReference type="Gene3D" id="3.40.50.720">
    <property type="entry name" value="NAD(P)-binding Rossmann-like Domain"/>
    <property type="match status" value="1"/>
</dbReference>
<comment type="caution">
    <text evidence="2">The sequence shown here is derived from an EMBL/GenBank/DDBJ whole genome shotgun (WGS) entry which is preliminary data.</text>
</comment>
<dbReference type="AlphaFoldDB" id="A0A327YWP4"/>
<keyword evidence="3" id="KW-1185">Reference proteome</keyword>
<feature type="domain" description="NAD(P)-binding" evidence="1">
    <location>
        <begin position="7"/>
        <end position="190"/>
    </location>
</feature>
<dbReference type="PANTHER" id="PTHR15020">
    <property type="entry name" value="FLAVIN REDUCTASE-RELATED"/>
    <property type="match status" value="1"/>
</dbReference>
<gene>
    <name evidence="2" type="ORF">B0I29_13083</name>
</gene>
<dbReference type="InterPro" id="IPR036291">
    <property type="entry name" value="NAD(P)-bd_dom_sf"/>
</dbReference>
<dbReference type="CDD" id="cd05243">
    <property type="entry name" value="SDR_a5"/>
    <property type="match status" value="1"/>
</dbReference>
<sequence>MDVLVVGGHGKIALRLLGLLAARGDRARGLIRNPDQAADLEAAGAIPIIGDLESDATLEPYVKGADAVVFAAGAGPGSGDARKATVDLGGAVKLIDAAQALGVRRYVMISSIGADRPEAASGSMLPYLRAKAEADRRLIDSGLDFTIIRPGSLTDTPSTGRVRLTTELGGRASVARNDVAEVLAEVLRTPSTAGLIAELFAGDTPVTEAVRTLRPAP</sequence>
<evidence type="ECO:0000313" key="3">
    <source>
        <dbReference type="Proteomes" id="UP000249341"/>
    </source>
</evidence>
<dbReference type="EMBL" id="QLMJ01000030">
    <property type="protein sequence ID" value="RAK25874.1"/>
    <property type="molecule type" value="Genomic_DNA"/>
</dbReference>
<dbReference type="SUPFAM" id="SSF51735">
    <property type="entry name" value="NAD(P)-binding Rossmann-fold domains"/>
    <property type="match status" value="1"/>
</dbReference>
<accession>A0A327YWP4</accession>